<sequence>MTDITYPTELTNGLSRDDIIARLKERLDDARFEHCLRVEKTSRKLAKRFDEDIDRAGLAGLLHDYAKQIPVTEYRQVIQNEGFDQALLAYGRGIWHGMVGVWFIEHEVGITDPLVLQAIERHTTGAPTMTPLDEITFVADFIEPARKLDGEVAARKAAETSLSDATLIELQNTLTYLVSTNKVVYPQTLLTYNALIRQTN</sequence>
<gene>
    <name evidence="8" type="ORF">IV56_GL000803</name>
</gene>
<evidence type="ECO:0000313" key="9">
    <source>
        <dbReference type="Proteomes" id="UP000050969"/>
    </source>
</evidence>
<dbReference type="InterPro" id="IPR005249">
    <property type="entry name" value="YqeK"/>
</dbReference>
<dbReference type="Proteomes" id="UP000050969">
    <property type="component" value="Unassembled WGS sequence"/>
</dbReference>
<keyword evidence="4 8" id="KW-0378">Hydrolase</keyword>
<dbReference type="AlphaFoldDB" id="A0A0R2MY34"/>
<keyword evidence="5" id="KW-0408">Iron</keyword>
<dbReference type="NCBIfam" id="TIGR00488">
    <property type="entry name" value="bis(5'-nucleosyl)-tetraphosphatase (symmetrical) YqeK"/>
    <property type="match status" value="1"/>
</dbReference>
<comment type="catalytic activity">
    <reaction evidence="6">
        <text>P(1),P(4)-bis(5'-adenosyl) tetraphosphate + H2O = 2 ADP + 2 H(+)</text>
        <dbReference type="Rhea" id="RHEA:24252"/>
        <dbReference type="ChEBI" id="CHEBI:15377"/>
        <dbReference type="ChEBI" id="CHEBI:15378"/>
        <dbReference type="ChEBI" id="CHEBI:58141"/>
        <dbReference type="ChEBI" id="CHEBI:456216"/>
        <dbReference type="EC" id="3.6.1.41"/>
    </reaction>
</comment>
<dbReference type="GO" id="GO:0046872">
    <property type="term" value="F:metal ion binding"/>
    <property type="evidence" value="ECO:0007669"/>
    <property type="project" value="UniProtKB-KW"/>
</dbReference>
<protein>
    <recommendedName>
        <fullName evidence="1">bis(5'-nucleosyl)-tetraphosphatase (symmetrical)</fullName>
        <ecNumber evidence="1">3.6.1.41</ecNumber>
    </recommendedName>
</protein>
<dbReference type="GO" id="GO:0008803">
    <property type="term" value="F:bis(5'-nucleosyl)-tetraphosphatase (symmetrical) activity"/>
    <property type="evidence" value="ECO:0007669"/>
    <property type="project" value="UniProtKB-EC"/>
</dbReference>
<proteinExistence type="predicted"/>
<keyword evidence="9" id="KW-1185">Reference proteome</keyword>
<dbReference type="PANTHER" id="PTHR35795">
    <property type="entry name" value="SLR1885 PROTEIN"/>
    <property type="match status" value="1"/>
</dbReference>
<evidence type="ECO:0000256" key="1">
    <source>
        <dbReference type="ARBA" id="ARBA00012506"/>
    </source>
</evidence>
<feature type="domain" description="HD" evidence="7">
    <location>
        <begin position="31"/>
        <end position="177"/>
    </location>
</feature>
<name>A0A0R2MY34_9LACO</name>
<evidence type="ECO:0000256" key="5">
    <source>
        <dbReference type="ARBA" id="ARBA00023004"/>
    </source>
</evidence>
<dbReference type="InterPro" id="IPR003607">
    <property type="entry name" value="HD/PDEase_dom"/>
</dbReference>
<comment type="caution">
    <text evidence="8">The sequence shown here is derived from an EMBL/GenBank/DDBJ whole genome shotgun (WGS) entry which is preliminary data.</text>
</comment>
<dbReference type="EMBL" id="JQCE01000004">
    <property type="protein sequence ID" value="KRO18527.1"/>
    <property type="molecule type" value="Genomic_DNA"/>
</dbReference>
<evidence type="ECO:0000313" key="8">
    <source>
        <dbReference type="EMBL" id="KRO18527.1"/>
    </source>
</evidence>
<keyword evidence="2" id="KW-0479">Metal-binding</keyword>
<dbReference type="PATRIC" id="fig|1293598.4.peg.851"/>
<dbReference type="EC" id="3.6.1.41" evidence="1"/>
<evidence type="ECO:0000256" key="2">
    <source>
        <dbReference type="ARBA" id="ARBA00022723"/>
    </source>
</evidence>
<dbReference type="InterPro" id="IPR051094">
    <property type="entry name" value="Diverse_Catalytic_Enzymes"/>
</dbReference>
<keyword evidence="3" id="KW-0547">Nucleotide-binding</keyword>
<dbReference type="STRING" id="1293598.IV56_GL000803"/>
<dbReference type="CDD" id="cd00077">
    <property type="entry name" value="HDc"/>
    <property type="match status" value="1"/>
</dbReference>
<dbReference type="PROSITE" id="PS51831">
    <property type="entry name" value="HD"/>
    <property type="match status" value="1"/>
</dbReference>
<dbReference type="SMART" id="SM00471">
    <property type="entry name" value="HDc"/>
    <property type="match status" value="1"/>
</dbReference>
<evidence type="ECO:0000256" key="4">
    <source>
        <dbReference type="ARBA" id="ARBA00022801"/>
    </source>
</evidence>
<dbReference type="SUPFAM" id="SSF109604">
    <property type="entry name" value="HD-domain/PDEase-like"/>
    <property type="match status" value="1"/>
</dbReference>
<dbReference type="RefSeq" id="WP_056991856.1">
    <property type="nucleotide sequence ID" value="NZ_JQCE01000004.1"/>
</dbReference>
<evidence type="ECO:0000256" key="6">
    <source>
        <dbReference type="ARBA" id="ARBA00049417"/>
    </source>
</evidence>
<organism evidence="8 9">
    <name type="scientific">Lacticaseibacillus saniviri JCM 17471 = DSM 24301</name>
    <dbReference type="NCBI Taxonomy" id="1293598"/>
    <lineage>
        <taxon>Bacteria</taxon>
        <taxon>Bacillati</taxon>
        <taxon>Bacillota</taxon>
        <taxon>Bacilli</taxon>
        <taxon>Lactobacillales</taxon>
        <taxon>Lactobacillaceae</taxon>
        <taxon>Lacticaseibacillus</taxon>
    </lineage>
</organism>
<dbReference type="Gene3D" id="1.10.3210.10">
    <property type="entry name" value="Hypothetical protein af1432"/>
    <property type="match status" value="1"/>
</dbReference>
<dbReference type="PANTHER" id="PTHR35795:SF1">
    <property type="entry name" value="BIS(5'-NUCLEOSYL)-TETRAPHOSPHATASE, SYMMETRICAL"/>
    <property type="match status" value="1"/>
</dbReference>
<evidence type="ECO:0000256" key="3">
    <source>
        <dbReference type="ARBA" id="ARBA00022741"/>
    </source>
</evidence>
<accession>A0A0R2MY34</accession>
<dbReference type="GO" id="GO:0000166">
    <property type="term" value="F:nucleotide binding"/>
    <property type="evidence" value="ECO:0007669"/>
    <property type="project" value="UniProtKB-KW"/>
</dbReference>
<reference evidence="8 9" key="1">
    <citation type="journal article" date="2015" name="Genome Announc.">
        <title>Expanding the biotechnology potential of lactobacilli through comparative genomics of 213 strains and associated genera.</title>
        <authorList>
            <person name="Sun Z."/>
            <person name="Harris H.M."/>
            <person name="McCann A."/>
            <person name="Guo C."/>
            <person name="Argimon S."/>
            <person name="Zhang W."/>
            <person name="Yang X."/>
            <person name="Jeffery I.B."/>
            <person name="Cooney J.C."/>
            <person name="Kagawa T.F."/>
            <person name="Liu W."/>
            <person name="Song Y."/>
            <person name="Salvetti E."/>
            <person name="Wrobel A."/>
            <person name="Rasinkangas P."/>
            <person name="Parkhill J."/>
            <person name="Rea M.C."/>
            <person name="O'Sullivan O."/>
            <person name="Ritari J."/>
            <person name="Douillard F.P."/>
            <person name="Paul Ross R."/>
            <person name="Yang R."/>
            <person name="Briner A.E."/>
            <person name="Felis G.E."/>
            <person name="de Vos W.M."/>
            <person name="Barrangou R."/>
            <person name="Klaenhammer T.R."/>
            <person name="Caufield P.W."/>
            <person name="Cui Y."/>
            <person name="Zhang H."/>
            <person name="O'Toole P.W."/>
        </authorList>
    </citation>
    <scope>NUCLEOTIDE SEQUENCE [LARGE SCALE GENOMIC DNA]</scope>
    <source>
        <strain evidence="8 9">DSM 24301</strain>
    </source>
</reference>
<dbReference type="Pfam" id="PF01966">
    <property type="entry name" value="HD"/>
    <property type="match status" value="1"/>
</dbReference>
<evidence type="ECO:0000259" key="7">
    <source>
        <dbReference type="PROSITE" id="PS51831"/>
    </source>
</evidence>
<dbReference type="InterPro" id="IPR006674">
    <property type="entry name" value="HD_domain"/>
</dbReference>